<dbReference type="GO" id="GO:0006508">
    <property type="term" value="P:proteolysis"/>
    <property type="evidence" value="ECO:0007669"/>
    <property type="project" value="InterPro"/>
</dbReference>
<organism evidence="1 2">
    <name type="scientific">Rubinisphaera brasiliensis (strain ATCC 49424 / DSM 5305 / JCM 21570 / IAM 15109 / NBRC 103401 / IFAM 1448)</name>
    <name type="common">Planctomyces brasiliensis</name>
    <dbReference type="NCBI Taxonomy" id="756272"/>
    <lineage>
        <taxon>Bacteria</taxon>
        <taxon>Pseudomonadati</taxon>
        <taxon>Planctomycetota</taxon>
        <taxon>Planctomycetia</taxon>
        <taxon>Planctomycetales</taxon>
        <taxon>Planctomycetaceae</taxon>
        <taxon>Rubinisphaera</taxon>
    </lineage>
</organism>
<dbReference type="Proteomes" id="UP000006860">
    <property type="component" value="Chromosome"/>
</dbReference>
<evidence type="ECO:0000313" key="1">
    <source>
        <dbReference type="EMBL" id="ADY61206.1"/>
    </source>
</evidence>
<dbReference type="eggNOG" id="COG0465">
    <property type="taxonomic scope" value="Bacteria"/>
</dbReference>
<dbReference type="Gene3D" id="1.20.58.760">
    <property type="entry name" value="Peptidase M41"/>
    <property type="match status" value="1"/>
</dbReference>
<dbReference type="AlphaFoldDB" id="F0SQ29"/>
<dbReference type="GO" id="GO:0005524">
    <property type="term" value="F:ATP binding"/>
    <property type="evidence" value="ECO:0007669"/>
    <property type="project" value="InterPro"/>
</dbReference>
<keyword evidence="2" id="KW-1185">Reference proteome</keyword>
<dbReference type="SUPFAM" id="SSF140990">
    <property type="entry name" value="FtsH protease domain-like"/>
    <property type="match status" value="1"/>
</dbReference>
<protein>
    <recommendedName>
        <fullName evidence="3">Peptidase M41</fullName>
    </recommendedName>
</protein>
<evidence type="ECO:0008006" key="3">
    <source>
        <dbReference type="Google" id="ProtNLM"/>
    </source>
</evidence>
<dbReference type="GO" id="GO:0004222">
    <property type="term" value="F:metalloendopeptidase activity"/>
    <property type="evidence" value="ECO:0007669"/>
    <property type="project" value="InterPro"/>
</dbReference>
<dbReference type="EMBL" id="CP002546">
    <property type="protein sequence ID" value="ADY61206.1"/>
    <property type="molecule type" value="Genomic_DNA"/>
</dbReference>
<dbReference type="GO" id="GO:0004176">
    <property type="term" value="F:ATP-dependent peptidase activity"/>
    <property type="evidence" value="ECO:0007669"/>
    <property type="project" value="InterPro"/>
</dbReference>
<dbReference type="STRING" id="756272.Plabr_3609"/>
<dbReference type="KEGG" id="pbs:Plabr_3609"/>
<accession>F0SQ29</accession>
<dbReference type="RefSeq" id="WP_013629925.1">
    <property type="nucleotide sequence ID" value="NC_015174.1"/>
</dbReference>
<dbReference type="OrthoDB" id="263464at2"/>
<sequence length="174" mass="19888">MTRPDVSPEQIAYHEAGHACMAYLLGGGIEFVTLEPDWDDGPARYGEARLYWDTSLLSRDDLLQNQIRVCLAGPTAEMIHNGEPLHPGTVPEWSIDWKMAWNIAAELIPSEPQRMQYLELVTRDLYRWFNQSSLWDVLCVFVDHLLAHETLDGEQIEEILANYFGEDPEASLLD</sequence>
<gene>
    <name evidence="1" type="ordered locus">Plabr_3609</name>
</gene>
<dbReference type="HOGENOM" id="CLU_109819_0_0_0"/>
<evidence type="ECO:0000313" key="2">
    <source>
        <dbReference type="Proteomes" id="UP000006860"/>
    </source>
</evidence>
<dbReference type="InterPro" id="IPR037219">
    <property type="entry name" value="Peptidase_M41-like"/>
</dbReference>
<reference evidence="2" key="1">
    <citation type="submission" date="2011-02" db="EMBL/GenBank/DDBJ databases">
        <title>The complete genome of Planctomyces brasiliensis DSM 5305.</title>
        <authorList>
            <person name="Lucas S."/>
            <person name="Copeland A."/>
            <person name="Lapidus A."/>
            <person name="Bruce D."/>
            <person name="Goodwin L."/>
            <person name="Pitluck S."/>
            <person name="Kyrpides N."/>
            <person name="Mavromatis K."/>
            <person name="Pagani I."/>
            <person name="Ivanova N."/>
            <person name="Ovchinnikova G."/>
            <person name="Lu M."/>
            <person name="Detter J.C."/>
            <person name="Han C."/>
            <person name="Land M."/>
            <person name="Hauser L."/>
            <person name="Markowitz V."/>
            <person name="Cheng J.-F."/>
            <person name="Hugenholtz P."/>
            <person name="Woyke T."/>
            <person name="Wu D."/>
            <person name="Tindall B."/>
            <person name="Pomrenke H.G."/>
            <person name="Brambilla E."/>
            <person name="Klenk H.-P."/>
            <person name="Eisen J.A."/>
        </authorList>
    </citation>
    <scope>NUCLEOTIDE SEQUENCE [LARGE SCALE GENOMIC DNA]</scope>
    <source>
        <strain evidence="2">ATCC 49424 / DSM 5305 / JCM 21570 / NBRC 103401 / IFAM 1448</strain>
    </source>
</reference>
<name>F0SQ29_RUBBR</name>
<proteinExistence type="predicted"/>